<sequence>MLNIIDEYTRKALMIRVDRSLVSLDEVKMLTDLLIMRGPPNFIQSDDGPESLAERVRD</sequence>
<proteinExistence type="predicted"/>
<dbReference type="InterPro" id="IPR012337">
    <property type="entry name" value="RNaseH-like_sf"/>
</dbReference>
<keyword evidence="3" id="KW-1185">Reference proteome</keyword>
<evidence type="ECO:0000313" key="2">
    <source>
        <dbReference type="EMBL" id="MBK0399005.1"/>
    </source>
</evidence>
<name>A0A8J7SGF6_9RHOB</name>
<dbReference type="EMBL" id="JAEHHL010000003">
    <property type="protein sequence ID" value="MBK0399005.1"/>
    <property type="molecule type" value="Genomic_DNA"/>
</dbReference>
<dbReference type="SUPFAM" id="SSF53098">
    <property type="entry name" value="Ribonuclease H-like"/>
    <property type="match status" value="1"/>
</dbReference>
<dbReference type="AlphaFoldDB" id="A0A8J7SGF6"/>
<dbReference type="PROSITE" id="PS50994">
    <property type="entry name" value="INTEGRASE"/>
    <property type="match status" value="1"/>
</dbReference>
<dbReference type="GO" id="GO:0015074">
    <property type="term" value="P:DNA integration"/>
    <property type="evidence" value="ECO:0007669"/>
    <property type="project" value="InterPro"/>
</dbReference>
<accession>A0A8J7SGF6</accession>
<comment type="caution">
    <text evidence="2">The sequence shown here is derived from an EMBL/GenBank/DDBJ whole genome shotgun (WGS) entry which is preliminary data.</text>
</comment>
<organism evidence="2 3">
    <name type="scientific">Thermohalobaculum xanthum</name>
    <dbReference type="NCBI Taxonomy" id="2753746"/>
    <lineage>
        <taxon>Bacteria</taxon>
        <taxon>Pseudomonadati</taxon>
        <taxon>Pseudomonadota</taxon>
        <taxon>Alphaproteobacteria</taxon>
        <taxon>Rhodobacterales</taxon>
        <taxon>Paracoccaceae</taxon>
        <taxon>Thermohalobaculum</taxon>
    </lineage>
</organism>
<feature type="domain" description="Integrase catalytic" evidence="1">
    <location>
        <begin position="1"/>
        <end position="58"/>
    </location>
</feature>
<evidence type="ECO:0000313" key="3">
    <source>
        <dbReference type="Proteomes" id="UP000655420"/>
    </source>
</evidence>
<evidence type="ECO:0000259" key="1">
    <source>
        <dbReference type="PROSITE" id="PS50994"/>
    </source>
</evidence>
<dbReference type="RefSeq" id="WP_200608970.1">
    <property type="nucleotide sequence ID" value="NZ_JAEHHL010000003.1"/>
</dbReference>
<gene>
    <name evidence="2" type="ORF">H0I76_07375</name>
</gene>
<dbReference type="Proteomes" id="UP000655420">
    <property type="component" value="Unassembled WGS sequence"/>
</dbReference>
<dbReference type="InterPro" id="IPR001584">
    <property type="entry name" value="Integrase_cat-core"/>
</dbReference>
<protein>
    <recommendedName>
        <fullName evidence="1">Integrase catalytic domain-containing protein</fullName>
    </recommendedName>
</protein>
<reference evidence="2" key="1">
    <citation type="submission" date="2020-12" db="EMBL/GenBank/DDBJ databases">
        <title>Bacterial taxonomy.</title>
        <authorList>
            <person name="Pan X."/>
        </authorList>
    </citation>
    <scope>NUCLEOTIDE SEQUENCE</scope>
    <source>
        <strain evidence="2">M0105</strain>
    </source>
</reference>